<dbReference type="Pfam" id="PF08443">
    <property type="entry name" value="RimK"/>
    <property type="match status" value="1"/>
</dbReference>
<sequence length="247" mass="28148">MIIRSNRKLKAHYHDLGPGDIFIGMLSSKYLNQSVLIDLLERGVICLPSPLSQNLNRSKVAQALIFKAWMLPRTSVITRRMDLIDAINQYNKHGIRAVLTKQEGMHCGHGVRRWENIETLYNIVALSKSSYPFVLQPFLNDLTDVRVIIVADYIEAYGRHNPNNFRMNISSGGKYYPYALDQEQEKFCRSVIERGKFPYAHLDLQITQSGEYHLAEIALNGGIKGAGISRQELDKKKKSMLEELANP</sequence>
<dbReference type="SUPFAM" id="SSF56059">
    <property type="entry name" value="Glutathione synthetase ATP-binding domain-like"/>
    <property type="match status" value="1"/>
</dbReference>
<dbReference type="Gene3D" id="3.30.470.20">
    <property type="entry name" value="ATP-grasp fold, B domain"/>
    <property type="match status" value="1"/>
</dbReference>
<dbReference type="InterPro" id="IPR013651">
    <property type="entry name" value="ATP-grasp_RimK-type"/>
</dbReference>
<name>A0A8J6TMF5_9BACT</name>
<gene>
    <name evidence="2" type="ORF">H8D96_11340</name>
</gene>
<dbReference type="Gene3D" id="3.40.50.20">
    <property type="match status" value="1"/>
</dbReference>
<dbReference type="AlphaFoldDB" id="A0A8J6TMF5"/>
<proteinExistence type="predicted"/>
<dbReference type="EMBL" id="JACNIG010000227">
    <property type="protein sequence ID" value="MBC8432501.1"/>
    <property type="molecule type" value="Genomic_DNA"/>
</dbReference>
<evidence type="ECO:0000259" key="1">
    <source>
        <dbReference type="Pfam" id="PF08443"/>
    </source>
</evidence>
<evidence type="ECO:0000313" key="2">
    <source>
        <dbReference type="EMBL" id="MBC8432501.1"/>
    </source>
</evidence>
<evidence type="ECO:0000313" key="3">
    <source>
        <dbReference type="Proteomes" id="UP000605201"/>
    </source>
</evidence>
<dbReference type="GO" id="GO:0005524">
    <property type="term" value="F:ATP binding"/>
    <property type="evidence" value="ECO:0007669"/>
    <property type="project" value="InterPro"/>
</dbReference>
<protein>
    <recommendedName>
        <fullName evidence="1">ATP-grasp fold RimK-type domain-containing protein</fullName>
    </recommendedName>
</protein>
<dbReference type="InterPro" id="IPR013815">
    <property type="entry name" value="ATP_grasp_subdomain_1"/>
</dbReference>
<dbReference type="GO" id="GO:0005737">
    <property type="term" value="C:cytoplasm"/>
    <property type="evidence" value="ECO:0007669"/>
    <property type="project" value="TreeGrafter"/>
</dbReference>
<dbReference type="PANTHER" id="PTHR21621">
    <property type="entry name" value="RIBOSOMAL PROTEIN S6 MODIFICATION PROTEIN"/>
    <property type="match status" value="1"/>
</dbReference>
<feature type="domain" description="ATP-grasp fold RimK-type" evidence="1">
    <location>
        <begin position="59"/>
        <end position="226"/>
    </location>
</feature>
<dbReference type="Gene3D" id="3.30.1490.20">
    <property type="entry name" value="ATP-grasp fold, A domain"/>
    <property type="match status" value="1"/>
</dbReference>
<dbReference type="GO" id="GO:0018169">
    <property type="term" value="F:ribosomal S6-glutamic acid ligase activity"/>
    <property type="evidence" value="ECO:0007669"/>
    <property type="project" value="TreeGrafter"/>
</dbReference>
<dbReference type="GO" id="GO:0009432">
    <property type="term" value="P:SOS response"/>
    <property type="evidence" value="ECO:0007669"/>
    <property type="project" value="TreeGrafter"/>
</dbReference>
<dbReference type="PANTHER" id="PTHR21621:SF0">
    <property type="entry name" value="BETA-CITRYLGLUTAMATE SYNTHASE B-RELATED"/>
    <property type="match status" value="1"/>
</dbReference>
<accession>A0A8J6TMF5</accession>
<organism evidence="2 3">
    <name type="scientific">Candidatus Desulfatibia vada</name>
    <dbReference type="NCBI Taxonomy" id="2841696"/>
    <lineage>
        <taxon>Bacteria</taxon>
        <taxon>Pseudomonadati</taxon>
        <taxon>Thermodesulfobacteriota</taxon>
        <taxon>Desulfobacteria</taxon>
        <taxon>Desulfobacterales</taxon>
        <taxon>Desulfobacterales incertae sedis</taxon>
        <taxon>Candidatus Desulfatibia</taxon>
    </lineage>
</organism>
<dbReference type="Proteomes" id="UP000605201">
    <property type="component" value="Unassembled WGS sequence"/>
</dbReference>
<comment type="caution">
    <text evidence="2">The sequence shown here is derived from an EMBL/GenBank/DDBJ whole genome shotgun (WGS) entry which is preliminary data.</text>
</comment>
<reference evidence="2 3" key="1">
    <citation type="submission" date="2020-08" db="EMBL/GenBank/DDBJ databases">
        <title>Bridging the membrane lipid divide: bacteria of the FCB group superphylum have the potential to synthesize archaeal ether lipids.</title>
        <authorList>
            <person name="Villanueva L."/>
            <person name="Von Meijenfeldt F.A.B."/>
            <person name="Westbye A.B."/>
            <person name="Yadav S."/>
            <person name="Hopmans E.C."/>
            <person name="Dutilh B.E."/>
            <person name="Sinninghe Damste J.S."/>
        </authorList>
    </citation>
    <scope>NUCLEOTIDE SEQUENCE [LARGE SCALE GENOMIC DNA]</scope>
    <source>
        <strain evidence="2">NIOZ-UU17</strain>
    </source>
</reference>